<evidence type="ECO:0000256" key="2">
    <source>
        <dbReference type="SAM" id="MobiDB-lite"/>
    </source>
</evidence>
<proteinExistence type="predicted"/>
<keyword evidence="3" id="KW-1133">Transmembrane helix</keyword>
<dbReference type="InterPro" id="IPR029058">
    <property type="entry name" value="AB_hydrolase_fold"/>
</dbReference>
<organism evidence="5 6">
    <name type="scientific">Iphiclides podalirius</name>
    <name type="common">scarce swallowtail</name>
    <dbReference type="NCBI Taxonomy" id="110791"/>
    <lineage>
        <taxon>Eukaryota</taxon>
        <taxon>Metazoa</taxon>
        <taxon>Ecdysozoa</taxon>
        <taxon>Arthropoda</taxon>
        <taxon>Hexapoda</taxon>
        <taxon>Insecta</taxon>
        <taxon>Pterygota</taxon>
        <taxon>Neoptera</taxon>
        <taxon>Endopterygota</taxon>
        <taxon>Lepidoptera</taxon>
        <taxon>Glossata</taxon>
        <taxon>Ditrysia</taxon>
        <taxon>Papilionoidea</taxon>
        <taxon>Papilionidae</taxon>
        <taxon>Papilioninae</taxon>
        <taxon>Iphiclides</taxon>
    </lineage>
</organism>
<feature type="domain" description="Carboxylesterase type B" evidence="4">
    <location>
        <begin position="263"/>
        <end position="644"/>
    </location>
</feature>
<dbReference type="PANTHER" id="PTHR11559">
    <property type="entry name" value="CARBOXYLESTERASE"/>
    <property type="match status" value="1"/>
</dbReference>
<dbReference type="Gene3D" id="3.40.50.1820">
    <property type="entry name" value="alpha/beta hydrolase"/>
    <property type="match status" value="1"/>
</dbReference>
<feature type="transmembrane region" description="Helical" evidence="3">
    <location>
        <begin position="217"/>
        <end position="243"/>
    </location>
</feature>
<feature type="region of interest" description="Disordered" evidence="2">
    <location>
        <begin position="83"/>
        <end position="119"/>
    </location>
</feature>
<keyword evidence="6" id="KW-1185">Reference proteome</keyword>
<gene>
    <name evidence="5" type="ORF">IPOD504_LOCUS12514</name>
</gene>
<dbReference type="EMBL" id="OW152815">
    <property type="protein sequence ID" value="CAH2063420.1"/>
    <property type="molecule type" value="Genomic_DNA"/>
</dbReference>
<feature type="compositionally biased region" description="Basic and acidic residues" evidence="2">
    <location>
        <begin position="13"/>
        <end position="51"/>
    </location>
</feature>
<evidence type="ECO:0000256" key="3">
    <source>
        <dbReference type="SAM" id="Phobius"/>
    </source>
</evidence>
<evidence type="ECO:0000313" key="6">
    <source>
        <dbReference type="Proteomes" id="UP000837857"/>
    </source>
</evidence>
<protein>
    <recommendedName>
        <fullName evidence="4">Carboxylesterase type B domain-containing protein</fullName>
    </recommendedName>
</protein>
<accession>A0ABN8IU14</accession>
<feature type="region of interest" description="Disordered" evidence="2">
    <location>
        <begin position="1"/>
        <end position="65"/>
    </location>
</feature>
<evidence type="ECO:0000313" key="5">
    <source>
        <dbReference type="EMBL" id="CAH2063420.1"/>
    </source>
</evidence>
<dbReference type="SUPFAM" id="SSF53474">
    <property type="entry name" value="alpha/beta-Hydrolases"/>
    <property type="match status" value="1"/>
</dbReference>
<keyword evidence="3" id="KW-0472">Membrane</keyword>
<dbReference type="InterPro" id="IPR050309">
    <property type="entry name" value="Type-B_Carboxylest/Lipase"/>
</dbReference>
<keyword evidence="3" id="KW-0812">Transmembrane</keyword>
<feature type="non-terminal residue" evidence="5">
    <location>
        <position position="748"/>
    </location>
</feature>
<sequence>MSTTDISQLDNENDTKTLDKKQIEAEEKEVMLKSENLKTDNSDDKKNEGEGPVRAALAGEVTEQGREVKPKFIPIGAIKMPGFFTRNSDKDKTKEDESGIEKDTEHEKTLEKTDEDLNPKQHLGFLQAFTKFLQPKDNDKERDQPKRFGIFDVKYPRMFKKGNTNQEATLASMETLEDKLDPTNDGMENIKLDVADQEEGKVATRLPLKERIRQKKFIIDDIMVCAVIVLVLLAVIVGIIVGARAGPPNDRPLRLGRFITTLTTCGPVEGIYDEGVYKFYGIPYAVPPIGEKRFTYAQPLNNISLCWNGTLQTHEPTPLCLQLLENSTITGEEDCLTLDIFTPQVRYDSPLPVVVLIGANSLSGGISPAQPSALYARTKEVVFVRPNFRLGAFGFLALDILSNTKYPPTSGNYGLSDLLVALQWIQYNIKHFGGDAESVTLLGHRAGATLTAALTTATKAQKLYSRVWLSSASVIFPGEPLQQSQSNNEQFKQISKCSDADCLRRITPTEILSATPDTWLGNNIDSLPVANELKRSWLVLDGDYLRVHAYESWDAQREAKEKGKEKVFKPMVFGTTTHSGHTELLRMKHMNWTAEIVERTVNESYIGERNLTASVFEHFNKTYEGLVELITSVRTLCPLVSLARLRLAAPMYVVTGSGAGGGVLGSGMATVDSDVEAILGTFESEMPEQRRFMSAMQQFFYYFVWHGRLPGPETGLVAVGQDLLPLHGLPACDLLIREDVVPRYAHVD</sequence>
<dbReference type="Pfam" id="PF00135">
    <property type="entry name" value="COesterase"/>
    <property type="match status" value="1"/>
</dbReference>
<dbReference type="InterPro" id="IPR002018">
    <property type="entry name" value="CarbesteraseB"/>
</dbReference>
<reference evidence="5" key="1">
    <citation type="submission" date="2022-03" db="EMBL/GenBank/DDBJ databases">
        <authorList>
            <person name="Martin H S."/>
        </authorList>
    </citation>
    <scope>NUCLEOTIDE SEQUENCE</scope>
</reference>
<feature type="compositionally biased region" description="Basic and acidic residues" evidence="2">
    <location>
        <begin position="87"/>
        <end position="119"/>
    </location>
</feature>
<dbReference type="InterPro" id="IPR019819">
    <property type="entry name" value="Carboxylesterase_B_CS"/>
</dbReference>
<evidence type="ECO:0000259" key="4">
    <source>
        <dbReference type="Pfam" id="PF00135"/>
    </source>
</evidence>
<dbReference type="Proteomes" id="UP000837857">
    <property type="component" value="Chromosome 3"/>
</dbReference>
<name>A0ABN8IU14_9NEOP</name>
<keyword evidence="1" id="KW-0325">Glycoprotein</keyword>
<dbReference type="PROSITE" id="PS00941">
    <property type="entry name" value="CARBOXYLESTERASE_B_2"/>
    <property type="match status" value="1"/>
</dbReference>
<feature type="compositionally biased region" description="Polar residues" evidence="2">
    <location>
        <begin position="1"/>
        <end position="10"/>
    </location>
</feature>
<evidence type="ECO:0000256" key="1">
    <source>
        <dbReference type="ARBA" id="ARBA00023180"/>
    </source>
</evidence>